<keyword evidence="4" id="KW-1185">Reference proteome</keyword>
<dbReference type="AlphaFoldDB" id="A0A8H6MCR9"/>
<dbReference type="EMBL" id="JACGCI010000016">
    <property type="protein sequence ID" value="KAF6759317.1"/>
    <property type="molecule type" value="Genomic_DNA"/>
</dbReference>
<sequence>MPNWVVADDSSSYIAYSGSWVRQTGSSRQWESAVHSTSQSGASATFRFRGTGVKVYGTTPSGSGAIRSQYVVDGGSPTTIERQAGANPAYNEVLLDLSSLAAVDHSVTITNLGGGPDFQLDRISFLPTSDPASETPLPAAAAPPASTIPTSSTTVSTPSPSPSPTHSSIPSSTSTPPSNIGSSSNTDGGTASSGDTTGSGTNGGGSNTSNAGGSAAGSSDSSNSDTGRMSTSTISRIAPGESQVTTIVDSKGITSTATIIGGTNGESSTVLVKVSSGVTYTITEGSSETSGSHPVGSSGGISKGALAGIVIAAMLVLFAFALLLFLLIRRRRRRLARLSAGVGPQVRENRDGNPDPFSLAAQNATGHDEIFKRPFTPPPANDTSLGRPPSTSLYYSMTSEGYTDQGSLPPMLHHRRNVSSDMGSTGMLSWLDSNHARAGSTSDVPPPSYQAAVPLHLEDDYRIK</sequence>
<dbReference type="Proteomes" id="UP000521943">
    <property type="component" value="Unassembled WGS sequence"/>
</dbReference>
<feature type="region of interest" description="Disordered" evidence="1">
    <location>
        <begin position="123"/>
        <end position="238"/>
    </location>
</feature>
<comment type="caution">
    <text evidence="3">The sequence shown here is derived from an EMBL/GenBank/DDBJ whole genome shotgun (WGS) entry which is preliminary data.</text>
</comment>
<protein>
    <submittedName>
        <fullName evidence="3">Uncharacterized protein</fullName>
    </submittedName>
</protein>
<organism evidence="3 4">
    <name type="scientific">Ephemerocybe angulata</name>
    <dbReference type="NCBI Taxonomy" id="980116"/>
    <lineage>
        <taxon>Eukaryota</taxon>
        <taxon>Fungi</taxon>
        <taxon>Dikarya</taxon>
        <taxon>Basidiomycota</taxon>
        <taxon>Agaricomycotina</taxon>
        <taxon>Agaricomycetes</taxon>
        <taxon>Agaricomycetidae</taxon>
        <taxon>Agaricales</taxon>
        <taxon>Agaricineae</taxon>
        <taxon>Psathyrellaceae</taxon>
        <taxon>Ephemerocybe</taxon>
    </lineage>
</organism>
<evidence type="ECO:0000256" key="2">
    <source>
        <dbReference type="SAM" id="Phobius"/>
    </source>
</evidence>
<feature type="compositionally biased region" description="Low complexity" evidence="1">
    <location>
        <begin position="131"/>
        <end position="199"/>
    </location>
</feature>
<keyword evidence="2" id="KW-1133">Transmembrane helix</keyword>
<reference evidence="3 4" key="1">
    <citation type="submission" date="2020-07" db="EMBL/GenBank/DDBJ databases">
        <title>Comparative genomics of pyrophilous fungi reveals a link between fire events and developmental genes.</title>
        <authorList>
            <consortium name="DOE Joint Genome Institute"/>
            <person name="Steindorff A.S."/>
            <person name="Carver A."/>
            <person name="Calhoun S."/>
            <person name="Stillman K."/>
            <person name="Liu H."/>
            <person name="Lipzen A."/>
            <person name="Pangilinan J."/>
            <person name="Labutti K."/>
            <person name="Bruns T.D."/>
            <person name="Grigoriev I.V."/>
        </authorList>
    </citation>
    <scope>NUCLEOTIDE SEQUENCE [LARGE SCALE GENOMIC DNA]</scope>
    <source>
        <strain evidence="3 4">CBS 144469</strain>
    </source>
</reference>
<dbReference type="Gene3D" id="2.60.120.260">
    <property type="entry name" value="Galactose-binding domain-like"/>
    <property type="match status" value="1"/>
</dbReference>
<proteinExistence type="predicted"/>
<evidence type="ECO:0000313" key="3">
    <source>
        <dbReference type="EMBL" id="KAF6759317.1"/>
    </source>
</evidence>
<name>A0A8H6MCR9_9AGAR</name>
<keyword evidence="2" id="KW-0472">Membrane</keyword>
<dbReference type="OrthoDB" id="3265734at2759"/>
<evidence type="ECO:0000313" key="4">
    <source>
        <dbReference type="Proteomes" id="UP000521943"/>
    </source>
</evidence>
<feature type="compositionally biased region" description="Low complexity" evidence="1">
    <location>
        <begin position="207"/>
        <end position="227"/>
    </location>
</feature>
<gene>
    <name evidence="3" type="ORF">DFP72DRAFT_1167159</name>
</gene>
<accession>A0A8H6MCR9</accession>
<keyword evidence="2" id="KW-0812">Transmembrane</keyword>
<evidence type="ECO:0000256" key="1">
    <source>
        <dbReference type="SAM" id="MobiDB-lite"/>
    </source>
</evidence>
<feature type="transmembrane region" description="Helical" evidence="2">
    <location>
        <begin position="305"/>
        <end position="328"/>
    </location>
</feature>